<keyword evidence="1" id="KW-1185">Reference proteome</keyword>
<evidence type="ECO:0000313" key="1">
    <source>
        <dbReference type="Proteomes" id="UP000095287"/>
    </source>
</evidence>
<evidence type="ECO:0000313" key="2">
    <source>
        <dbReference type="WBParaSite" id="L893_g19675.t1"/>
    </source>
</evidence>
<proteinExistence type="predicted"/>
<name>A0A1I7YTZ4_9BILA</name>
<accession>A0A1I7YTZ4</accession>
<protein>
    <submittedName>
        <fullName evidence="2">Saposin B-type domain-containing protein</fullName>
    </submittedName>
</protein>
<dbReference type="AlphaFoldDB" id="A0A1I7YTZ4"/>
<organism evidence="1 2">
    <name type="scientific">Steinernema glaseri</name>
    <dbReference type="NCBI Taxonomy" id="37863"/>
    <lineage>
        <taxon>Eukaryota</taxon>
        <taxon>Metazoa</taxon>
        <taxon>Ecdysozoa</taxon>
        <taxon>Nematoda</taxon>
        <taxon>Chromadorea</taxon>
        <taxon>Rhabditida</taxon>
        <taxon>Tylenchina</taxon>
        <taxon>Panagrolaimomorpha</taxon>
        <taxon>Strongyloidoidea</taxon>
        <taxon>Steinernematidae</taxon>
        <taxon>Steinernema</taxon>
    </lineage>
</organism>
<sequence length="94" mass="10805">MEEVAKCASHRQWHEPSLQVTLRPRRNSQRLLRFLKTIISCVEEVATGQCGPETKPMFCKFLKLAPFQQFLVGGKKGIAEELRNCPEEITQCEE</sequence>
<dbReference type="WBParaSite" id="L893_g19675.t1">
    <property type="protein sequence ID" value="L893_g19675.t1"/>
    <property type="gene ID" value="L893_g19675"/>
</dbReference>
<reference evidence="2" key="1">
    <citation type="submission" date="2016-11" db="UniProtKB">
        <authorList>
            <consortium name="WormBaseParasite"/>
        </authorList>
    </citation>
    <scope>IDENTIFICATION</scope>
</reference>
<dbReference type="Proteomes" id="UP000095287">
    <property type="component" value="Unplaced"/>
</dbReference>